<dbReference type="Gene3D" id="1.10.260.40">
    <property type="entry name" value="lambda repressor-like DNA-binding domains"/>
    <property type="match status" value="1"/>
</dbReference>
<dbReference type="GO" id="GO:0003677">
    <property type="term" value="F:DNA binding"/>
    <property type="evidence" value="ECO:0007669"/>
    <property type="project" value="InterPro"/>
</dbReference>
<dbReference type="InterPro" id="IPR025194">
    <property type="entry name" value="RodZ-like_C"/>
</dbReference>
<feature type="region of interest" description="Disordered" evidence="1">
    <location>
        <begin position="253"/>
        <end position="320"/>
    </location>
</feature>
<name>A0A852U0R9_9ACTN</name>
<dbReference type="Pfam" id="PF13413">
    <property type="entry name" value="HTH_25"/>
    <property type="match status" value="1"/>
</dbReference>
<dbReference type="Pfam" id="PF13464">
    <property type="entry name" value="RodZ_C"/>
    <property type="match status" value="1"/>
</dbReference>
<dbReference type="InterPro" id="IPR010982">
    <property type="entry name" value="Lambda_DNA-bd_dom_sf"/>
</dbReference>
<reference evidence="3 4" key="1">
    <citation type="submission" date="2020-07" db="EMBL/GenBank/DDBJ databases">
        <title>Sequencing the genomes of 1000 actinobacteria strains.</title>
        <authorList>
            <person name="Klenk H.-P."/>
        </authorList>
    </citation>
    <scope>NUCLEOTIDE SEQUENCE [LARGE SCALE GENOMIC DNA]</scope>
    <source>
        <strain evidence="3 4">CXB654</strain>
    </source>
</reference>
<accession>A0A852U0R9</accession>
<protein>
    <submittedName>
        <fullName evidence="3">Cytoskeletal protein RodZ</fullName>
    </submittedName>
</protein>
<dbReference type="InterPro" id="IPR050400">
    <property type="entry name" value="Bact_Cytoskel_RodZ"/>
</dbReference>
<dbReference type="EMBL" id="JACCCC010000001">
    <property type="protein sequence ID" value="NYE49135.1"/>
    <property type="molecule type" value="Genomic_DNA"/>
</dbReference>
<dbReference type="RefSeq" id="WP_179644851.1">
    <property type="nucleotide sequence ID" value="NZ_BAAAYY010000031.1"/>
</dbReference>
<feature type="domain" description="Cytoskeleton protein RodZ-like C-terminal" evidence="2">
    <location>
        <begin position="182"/>
        <end position="252"/>
    </location>
</feature>
<comment type="caution">
    <text evidence="3">The sequence shown here is derived from an EMBL/GenBank/DDBJ whole genome shotgun (WGS) entry which is preliminary data.</text>
</comment>
<gene>
    <name evidence="3" type="ORF">HDA32_004255</name>
</gene>
<evidence type="ECO:0000259" key="2">
    <source>
        <dbReference type="Pfam" id="PF13464"/>
    </source>
</evidence>
<dbReference type="PANTHER" id="PTHR34475:SF1">
    <property type="entry name" value="CYTOSKELETON PROTEIN RODZ"/>
    <property type="match status" value="1"/>
</dbReference>
<evidence type="ECO:0000313" key="3">
    <source>
        <dbReference type="EMBL" id="NYE49135.1"/>
    </source>
</evidence>
<dbReference type="Proteomes" id="UP000589036">
    <property type="component" value="Unassembled WGS sequence"/>
</dbReference>
<feature type="compositionally biased region" description="Basic and acidic residues" evidence="1">
    <location>
        <begin position="149"/>
        <end position="167"/>
    </location>
</feature>
<dbReference type="PANTHER" id="PTHR34475">
    <property type="match status" value="1"/>
</dbReference>
<sequence>MATIGQTLTGVRRRAGYSVAGLSERTCITEHVIQALERDDFAACGGDFYVRGHIRGIARALELDPEPLIQQFDQEYAEQAPAPMTADEFFTAHAPDTLAEPVQRKWPIVVAAAVAGVALIGVAHAWPGGDGADDRPSAQAAAQAGGESSTERQPSDGKSGPEPRASARPEPSPSSQEAVRLRIAAQEPTWLSVYNGTGEDVFTGVLEAGKSREWTDPEELRLHIGNAGGVRLEANGRDMGAPGGVGEVVQLTFGPEGLRQEPSGVLRQEAAPPPQEAPAAPEGAPAPAPARPEEPPAPPQGVPQGVPQEAPTAQSGSPGV</sequence>
<evidence type="ECO:0000313" key="4">
    <source>
        <dbReference type="Proteomes" id="UP000589036"/>
    </source>
</evidence>
<dbReference type="AlphaFoldDB" id="A0A852U0R9"/>
<feature type="compositionally biased region" description="Low complexity" evidence="1">
    <location>
        <begin position="302"/>
        <end position="311"/>
    </location>
</feature>
<feature type="compositionally biased region" description="Pro residues" evidence="1">
    <location>
        <begin position="284"/>
        <end position="301"/>
    </location>
</feature>
<feature type="region of interest" description="Disordered" evidence="1">
    <location>
        <begin position="130"/>
        <end position="178"/>
    </location>
</feature>
<proteinExistence type="predicted"/>
<organism evidence="3 4">
    <name type="scientific">Spinactinospora alkalitolerans</name>
    <dbReference type="NCBI Taxonomy" id="687207"/>
    <lineage>
        <taxon>Bacteria</taxon>
        <taxon>Bacillati</taxon>
        <taxon>Actinomycetota</taxon>
        <taxon>Actinomycetes</taxon>
        <taxon>Streptosporangiales</taxon>
        <taxon>Nocardiopsidaceae</taxon>
        <taxon>Spinactinospora</taxon>
    </lineage>
</organism>
<keyword evidence="4" id="KW-1185">Reference proteome</keyword>
<evidence type="ECO:0000256" key="1">
    <source>
        <dbReference type="SAM" id="MobiDB-lite"/>
    </source>
</evidence>